<dbReference type="GO" id="GO:0006508">
    <property type="term" value="P:proteolysis"/>
    <property type="evidence" value="ECO:0007669"/>
    <property type="project" value="InterPro"/>
</dbReference>
<name>A0A9Q0GDA1_9ROSI</name>
<dbReference type="Pfam" id="PF00112">
    <property type="entry name" value="Peptidase_C1"/>
    <property type="match status" value="1"/>
</dbReference>
<evidence type="ECO:0000259" key="1">
    <source>
        <dbReference type="Pfam" id="PF00112"/>
    </source>
</evidence>
<dbReference type="OrthoDB" id="1276605at2759"/>
<dbReference type="AlphaFoldDB" id="A0A9Q0GDA1"/>
<sequence length="237" mass="26442">MLVSPDRLIFSWTEWKTLDGHHVVPKPCKQASGGDGRGTCASYAISSYILATLRLQEATAGVSHENWTSYVPASQITQIAAEIKTGRARYILKHLISSSFYLKTIKNGQVKWIDVHKKLAKKYKDMSPIRRTGVSTKEICEEILYNGPVIGVIPICEDFQEPGVQNGTEVYMAKRSLLVGKNNYETHAVLLVGWGVRDGVDYLKYLNSYGETWGDKGYGKVAIAALIECYTFDLTLK</sequence>
<protein>
    <recommendedName>
        <fullName evidence="1">Peptidase C1A papain C-terminal domain-containing protein</fullName>
    </recommendedName>
</protein>
<dbReference type="Proteomes" id="UP001141552">
    <property type="component" value="Unassembled WGS sequence"/>
</dbReference>
<dbReference type="InterPro" id="IPR038765">
    <property type="entry name" value="Papain-like_cys_pep_sf"/>
</dbReference>
<evidence type="ECO:0000313" key="3">
    <source>
        <dbReference type="Proteomes" id="UP001141552"/>
    </source>
</evidence>
<comment type="caution">
    <text evidence="2">The sequence shown here is derived from an EMBL/GenBank/DDBJ whole genome shotgun (WGS) entry which is preliminary data.</text>
</comment>
<gene>
    <name evidence="2" type="ORF">Tsubulata_015366</name>
</gene>
<dbReference type="EMBL" id="JAKUCV010001126">
    <property type="protein sequence ID" value="KAJ4847553.1"/>
    <property type="molecule type" value="Genomic_DNA"/>
</dbReference>
<dbReference type="Gene3D" id="3.90.70.10">
    <property type="entry name" value="Cysteine proteinases"/>
    <property type="match status" value="1"/>
</dbReference>
<dbReference type="InterPro" id="IPR000668">
    <property type="entry name" value="Peptidase_C1A_C"/>
</dbReference>
<dbReference type="GO" id="GO:0008234">
    <property type="term" value="F:cysteine-type peptidase activity"/>
    <property type="evidence" value="ECO:0007669"/>
    <property type="project" value="InterPro"/>
</dbReference>
<feature type="domain" description="Peptidase C1A papain C-terminal" evidence="1">
    <location>
        <begin position="120"/>
        <end position="223"/>
    </location>
</feature>
<reference evidence="2" key="2">
    <citation type="journal article" date="2023" name="Plants (Basel)">
        <title>Annotation of the Turnera subulata (Passifloraceae) Draft Genome Reveals the S-Locus Evolved after the Divergence of Turneroideae from Passifloroideae in a Stepwise Manner.</title>
        <authorList>
            <person name="Henning P.M."/>
            <person name="Roalson E.H."/>
            <person name="Mir W."/>
            <person name="McCubbin A.G."/>
            <person name="Shore J.S."/>
        </authorList>
    </citation>
    <scope>NUCLEOTIDE SEQUENCE</scope>
    <source>
        <strain evidence="2">F60SS</strain>
    </source>
</reference>
<reference evidence="2" key="1">
    <citation type="submission" date="2022-02" db="EMBL/GenBank/DDBJ databases">
        <authorList>
            <person name="Henning P.M."/>
            <person name="McCubbin A.G."/>
            <person name="Shore J.S."/>
        </authorList>
    </citation>
    <scope>NUCLEOTIDE SEQUENCE</scope>
    <source>
        <strain evidence="2">F60SS</strain>
        <tissue evidence="2">Leaves</tissue>
    </source>
</reference>
<organism evidence="2 3">
    <name type="scientific">Turnera subulata</name>
    <dbReference type="NCBI Taxonomy" id="218843"/>
    <lineage>
        <taxon>Eukaryota</taxon>
        <taxon>Viridiplantae</taxon>
        <taxon>Streptophyta</taxon>
        <taxon>Embryophyta</taxon>
        <taxon>Tracheophyta</taxon>
        <taxon>Spermatophyta</taxon>
        <taxon>Magnoliopsida</taxon>
        <taxon>eudicotyledons</taxon>
        <taxon>Gunneridae</taxon>
        <taxon>Pentapetalae</taxon>
        <taxon>rosids</taxon>
        <taxon>fabids</taxon>
        <taxon>Malpighiales</taxon>
        <taxon>Passifloraceae</taxon>
        <taxon>Turnera</taxon>
    </lineage>
</organism>
<proteinExistence type="predicted"/>
<evidence type="ECO:0000313" key="2">
    <source>
        <dbReference type="EMBL" id="KAJ4847553.1"/>
    </source>
</evidence>
<accession>A0A9Q0GDA1</accession>
<dbReference type="SUPFAM" id="SSF54001">
    <property type="entry name" value="Cysteine proteinases"/>
    <property type="match status" value="1"/>
</dbReference>
<keyword evidence="3" id="KW-1185">Reference proteome</keyword>